<proteinExistence type="predicted"/>
<reference evidence="2 3" key="1">
    <citation type="submission" date="2018-08" db="EMBL/GenBank/DDBJ databases">
        <title>Mucilaginibacter sp. MYSH2.</title>
        <authorList>
            <person name="Seo T."/>
        </authorList>
    </citation>
    <scope>NUCLEOTIDE SEQUENCE [LARGE SCALE GENOMIC DNA]</scope>
    <source>
        <strain evidence="2 3">MYSH2</strain>
    </source>
</reference>
<dbReference type="SUPFAM" id="SSF51322">
    <property type="entry name" value="Cyanovirin-N"/>
    <property type="match status" value="1"/>
</dbReference>
<dbReference type="SMART" id="SM01111">
    <property type="entry name" value="CVNH"/>
    <property type="match status" value="1"/>
</dbReference>
<organism evidence="2 3">
    <name type="scientific">Mucilaginibacter conchicola</name>
    <dbReference type="NCBI Taxonomy" id="2303333"/>
    <lineage>
        <taxon>Bacteria</taxon>
        <taxon>Pseudomonadati</taxon>
        <taxon>Bacteroidota</taxon>
        <taxon>Sphingobacteriia</taxon>
        <taxon>Sphingobacteriales</taxon>
        <taxon>Sphingobacteriaceae</taxon>
        <taxon>Mucilaginibacter</taxon>
    </lineage>
</organism>
<dbReference type="InterPro" id="IPR036673">
    <property type="entry name" value="Cyanovirin-N_sf"/>
</dbReference>
<dbReference type="AlphaFoldDB" id="A0A372NTR5"/>
<evidence type="ECO:0000259" key="1">
    <source>
        <dbReference type="SMART" id="SM01111"/>
    </source>
</evidence>
<protein>
    <recommendedName>
        <fullName evidence="1">Cyanovirin-N domain-containing protein</fullName>
    </recommendedName>
</protein>
<evidence type="ECO:0000313" key="3">
    <source>
        <dbReference type="Proteomes" id="UP000264217"/>
    </source>
</evidence>
<sequence length="380" mass="40938">MEITPLNPESIQNALNQLRDWFPEQAATLKKHNDELVQNILKDTEPDPNSPLGKLAEQPANVVVIPTPSAANAKTAQLVQSMVIPGAKITELSDEELFDITKLYTPCTKAVGKAMLSSGLFVLSMVGIRTSASDRMYHAFLAEFGPVADKFTRLFNDFDKANTAYQKGKLMFKIGGGLLKASCFKAILKSWAEEASWFDWVTASAFAIAQFTVWFATEGVAFIAEVVLLLANAGFLIKDIANAVSVCTKEECAPLAAPSVTFTAAGSFINTADNVKLILSAQCKNIEGKYIDSSLDISKLAANTQIDNNNGVLVISKAAGTQADTFKPVGSYRNSSQNIKVTLSASCLNMKGNRVDTALDVTDLDIKHEIANSNGQLKAE</sequence>
<dbReference type="Proteomes" id="UP000264217">
    <property type="component" value="Unassembled WGS sequence"/>
</dbReference>
<feature type="domain" description="Cyanovirin-N" evidence="1">
    <location>
        <begin position="267"/>
        <end position="379"/>
    </location>
</feature>
<dbReference type="EMBL" id="QWDC01000002">
    <property type="protein sequence ID" value="RFZ92301.1"/>
    <property type="molecule type" value="Genomic_DNA"/>
</dbReference>
<gene>
    <name evidence="2" type="ORF">D0C36_12765</name>
</gene>
<keyword evidence="3" id="KW-1185">Reference proteome</keyword>
<name>A0A372NTR5_9SPHI</name>
<evidence type="ECO:0000313" key="2">
    <source>
        <dbReference type="EMBL" id="RFZ92301.1"/>
    </source>
</evidence>
<accession>A0A372NTR5</accession>
<dbReference type="Pfam" id="PF08881">
    <property type="entry name" value="CVNH"/>
    <property type="match status" value="1"/>
</dbReference>
<dbReference type="RefSeq" id="WP_117392012.1">
    <property type="nucleotide sequence ID" value="NZ_QWDC01000002.1"/>
</dbReference>
<dbReference type="InterPro" id="IPR011058">
    <property type="entry name" value="Cyanovirin-N"/>
</dbReference>
<dbReference type="OrthoDB" id="6460789at2"/>
<comment type="caution">
    <text evidence="2">The sequence shown here is derived from an EMBL/GenBank/DDBJ whole genome shotgun (WGS) entry which is preliminary data.</text>
</comment>
<dbReference type="Gene3D" id="2.30.60.10">
    <property type="entry name" value="Cyanovirin-N"/>
    <property type="match status" value="1"/>
</dbReference>